<dbReference type="PROSITE" id="PS51180">
    <property type="entry name" value="BRO1"/>
    <property type="match status" value="1"/>
</dbReference>
<dbReference type="PANTHER" id="PTHR23030:SF39">
    <property type="entry name" value="PROGRAMMED CELL DEATH 6-INTERACTING PROTEIN"/>
    <property type="match status" value="1"/>
</dbReference>
<proteinExistence type="predicted"/>
<evidence type="ECO:0000256" key="1">
    <source>
        <dbReference type="SAM" id="MobiDB-lite"/>
    </source>
</evidence>
<dbReference type="InterPro" id="IPR004328">
    <property type="entry name" value="BRO1_dom"/>
</dbReference>
<evidence type="ECO:0000259" key="2">
    <source>
        <dbReference type="PROSITE" id="PS51180"/>
    </source>
</evidence>
<keyword evidence="3" id="KW-1185">Reference proteome</keyword>
<feature type="region of interest" description="Disordered" evidence="1">
    <location>
        <begin position="765"/>
        <end position="801"/>
    </location>
</feature>
<dbReference type="WBParaSite" id="SMUV_0000571101-mRNA-1">
    <property type="protein sequence ID" value="SMUV_0000571101-mRNA-1"/>
    <property type="gene ID" value="SMUV_0000571101"/>
</dbReference>
<dbReference type="SMART" id="SM01041">
    <property type="entry name" value="BRO1"/>
    <property type="match status" value="1"/>
</dbReference>
<sequence>MSAATFLAVPLKTTVEVDLVKPLTSYIESMYQNAAKNDNSEIKQAVIELNKLRNRTCMQPLDKHQNALDVLTRYYDQLVAIENKLPITATQNPISFKWRDAFDKGSLFSSRASLTLSDGAFERAAVLFNCGALMSAIAACQPMNTDEEMKVAAKYFQQSSGVFAHLRDTVLGLVHQEPTPDLLPDSLSALSAVMLAQAQEAIYIKAARDKMKSSALVKLSSQCAEYYREAQKLLHRENVRGVFEKDWLNTVTGKSLAMSALAQFHQSEACGDSREIGEQLSRLGQAVTLMQQANGYLHSSAFAKDTAEIQKTYQTAKKDNDFIYHERVVDFASLPALPKAAVAKALPVQSPMTPRFKDMFSSLVPVQVHQALATYESRKADLINMETGRLREHTQIMNGILASLNLPAALDDATNQEALPESIKQKSAKVKQLGGINALNTLFNDLPNLLKRNQEIINETLRMLNEEQDSDNSLRSQFKEKWTRMASEKLTGPLYQEVGKYTGILNSAKSADQIVKGKLEQNRKAIELLSDTEPELRQAISLNCLVHVVLLLLKLNSEVMKLIISNYYIFVFINFDFSAAIPGLDPSSVISNSEAVRKLRDLMNLVQSIKVEREKLESSFATVQFDMSNTFLKAMGDGNTFNEEQISGSKLNELYGPLREKVNESITQQEKCLAEVELWNKKFCTEKSSTTNAAERENMLKMLANGHDKFIEIKSNLDEGTKATFFFFYNDMTPLLVRLQQKVSDFCFARKTEKEDLMKQLQQNIVSGGGNSSSTNAPPPRPPPPKTQPSTNPFDVEAPIAPPQNVNSLHGIVFIPAVQFEQKLIFYTESVNQLPNIPNAGSFQPQPPFYPYGQPMPYACQGQVPYMPNPQFQQNYTTPYPIAYPGTYPGAFNLPQGYGQFPPQPQQPQP</sequence>
<name>A0A0N5AMA9_9BILA</name>
<dbReference type="Pfam" id="PF03097">
    <property type="entry name" value="BRO1"/>
    <property type="match status" value="1"/>
</dbReference>
<protein>
    <submittedName>
        <fullName evidence="4">BRO1 domain-containing protein</fullName>
    </submittedName>
</protein>
<dbReference type="PANTHER" id="PTHR23030">
    <property type="entry name" value="PCD6 INTERACTING PROTEIN-RELATED"/>
    <property type="match status" value="1"/>
</dbReference>
<dbReference type="InterPro" id="IPR038499">
    <property type="entry name" value="BRO1_sf"/>
</dbReference>
<dbReference type="AlphaFoldDB" id="A0A0N5AMA9"/>
<dbReference type="GO" id="GO:0005768">
    <property type="term" value="C:endosome"/>
    <property type="evidence" value="ECO:0007669"/>
    <property type="project" value="TreeGrafter"/>
</dbReference>
<dbReference type="CDD" id="cd09240">
    <property type="entry name" value="BRO1_Alix"/>
    <property type="match status" value="1"/>
</dbReference>
<evidence type="ECO:0000313" key="3">
    <source>
        <dbReference type="Proteomes" id="UP000046393"/>
    </source>
</evidence>
<dbReference type="Pfam" id="PF13949">
    <property type="entry name" value="ALIX_LYPXL_bnd"/>
    <property type="match status" value="1"/>
</dbReference>
<evidence type="ECO:0000313" key="4">
    <source>
        <dbReference type="WBParaSite" id="SMUV_0000571101-mRNA-1"/>
    </source>
</evidence>
<feature type="compositionally biased region" description="Pro residues" evidence="1">
    <location>
        <begin position="777"/>
        <end position="787"/>
    </location>
</feature>
<organism evidence="3 4">
    <name type="scientific">Syphacia muris</name>
    <dbReference type="NCBI Taxonomy" id="451379"/>
    <lineage>
        <taxon>Eukaryota</taxon>
        <taxon>Metazoa</taxon>
        <taxon>Ecdysozoa</taxon>
        <taxon>Nematoda</taxon>
        <taxon>Chromadorea</taxon>
        <taxon>Rhabditida</taxon>
        <taxon>Spirurina</taxon>
        <taxon>Oxyuridomorpha</taxon>
        <taxon>Oxyuroidea</taxon>
        <taxon>Oxyuridae</taxon>
        <taxon>Syphacia</taxon>
    </lineage>
</organism>
<dbReference type="GO" id="GO:0000281">
    <property type="term" value="P:mitotic cytokinesis"/>
    <property type="evidence" value="ECO:0007669"/>
    <property type="project" value="TreeGrafter"/>
</dbReference>
<feature type="domain" description="BRO1" evidence="2">
    <location>
        <begin position="5"/>
        <end position="397"/>
    </location>
</feature>
<dbReference type="InterPro" id="IPR025304">
    <property type="entry name" value="ALIX_V_dom"/>
</dbReference>
<dbReference type="Proteomes" id="UP000046393">
    <property type="component" value="Unplaced"/>
</dbReference>
<dbReference type="Gene3D" id="1.20.140.50">
    <property type="entry name" value="alix/aip1 like domains"/>
    <property type="match status" value="1"/>
</dbReference>
<dbReference type="Gene3D" id="1.20.120.560">
    <property type="entry name" value="alix/aip1 in complex with the ypdl late domain"/>
    <property type="match status" value="1"/>
</dbReference>
<accession>A0A0N5AMA9</accession>
<reference evidence="4" key="1">
    <citation type="submission" date="2017-02" db="UniProtKB">
        <authorList>
            <consortium name="WormBaseParasite"/>
        </authorList>
    </citation>
    <scope>IDENTIFICATION</scope>
</reference>
<dbReference type="Gene3D" id="1.25.40.280">
    <property type="entry name" value="alix/aip1 like domains"/>
    <property type="match status" value="1"/>
</dbReference>
<dbReference type="FunFam" id="1.25.40.280:FF:000001">
    <property type="entry name" value="programmed cell death 6-interacting protein-like isoform X1"/>
    <property type="match status" value="1"/>
</dbReference>
<dbReference type="STRING" id="451379.A0A0N5AMA9"/>